<dbReference type="InterPro" id="IPR029787">
    <property type="entry name" value="Nucleotide_cyclase"/>
</dbReference>
<evidence type="ECO:0000259" key="1">
    <source>
        <dbReference type="PROSITE" id="PS50887"/>
    </source>
</evidence>
<protein>
    <submittedName>
        <fullName evidence="2">Diguanylate cyclase</fullName>
    </submittedName>
</protein>
<dbReference type="SMART" id="SM00267">
    <property type="entry name" value="GGDEF"/>
    <property type="match status" value="1"/>
</dbReference>
<keyword evidence="3" id="KW-1185">Reference proteome</keyword>
<dbReference type="GO" id="GO:0071111">
    <property type="term" value="F:cyclic-guanylate-specific phosphodiesterase activity"/>
    <property type="evidence" value="ECO:0007669"/>
    <property type="project" value="InterPro"/>
</dbReference>
<proteinExistence type="predicted"/>
<dbReference type="Proteomes" id="UP000219167">
    <property type="component" value="Unassembled WGS sequence"/>
</dbReference>
<dbReference type="InterPro" id="IPR050706">
    <property type="entry name" value="Cyclic-di-GMP_PDE-like"/>
</dbReference>
<dbReference type="CDD" id="cd01949">
    <property type="entry name" value="GGDEF"/>
    <property type="match status" value="1"/>
</dbReference>
<evidence type="ECO:0000313" key="3">
    <source>
        <dbReference type="Proteomes" id="UP000219167"/>
    </source>
</evidence>
<organism evidence="2 3">
    <name type="scientific">Rhizobium subbaraonis</name>
    <dbReference type="NCBI Taxonomy" id="908946"/>
    <lineage>
        <taxon>Bacteria</taxon>
        <taxon>Pseudomonadati</taxon>
        <taxon>Pseudomonadota</taxon>
        <taxon>Alphaproteobacteria</taxon>
        <taxon>Hyphomicrobiales</taxon>
        <taxon>Rhizobiaceae</taxon>
        <taxon>Rhizobium/Agrobacterium group</taxon>
        <taxon>Rhizobium</taxon>
    </lineage>
</organism>
<dbReference type="AlphaFoldDB" id="A0A285UGM2"/>
<gene>
    <name evidence="2" type="ORF">SAMN05892877_106167</name>
</gene>
<dbReference type="RefSeq" id="WP_097139088.1">
    <property type="nucleotide sequence ID" value="NZ_OBQD01000006.1"/>
</dbReference>
<accession>A0A285UGM2</accession>
<dbReference type="Gene3D" id="3.30.70.270">
    <property type="match status" value="1"/>
</dbReference>
<dbReference type="OrthoDB" id="9812260at2"/>
<dbReference type="InterPro" id="IPR043128">
    <property type="entry name" value="Rev_trsase/Diguanyl_cyclase"/>
</dbReference>
<feature type="domain" description="GGDEF" evidence="1">
    <location>
        <begin position="208"/>
        <end position="343"/>
    </location>
</feature>
<name>A0A285UGM2_9HYPH</name>
<dbReference type="PANTHER" id="PTHR33121">
    <property type="entry name" value="CYCLIC DI-GMP PHOSPHODIESTERASE PDEF"/>
    <property type="match status" value="1"/>
</dbReference>
<reference evidence="2 3" key="1">
    <citation type="submission" date="2017-08" db="EMBL/GenBank/DDBJ databases">
        <authorList>
            <person name="de Groot N.N."/>
        </authorList>
    </citation>
    <scope>NUCLEOTIDE SEQUENCE [LARGE SCALE GENOMIC DNA]</scope>
    <source>
        <strain evidence="2 3">JC85</strain>
    </source>
</reference>
<dbReference type="PROSITE" id="PS50887">
    <property type="entry name" value="GGDEF"/>
    <property type="match status" value="1"/>
</dbReference>
<evidence type="ECO:0000313" key="2">
    <source>
        <dbReference type="EMBL" id="SOC39736.1"/>
    </source>
</evidence>
<dbReference type="InterPro" id="IPR000160">
    <property type="entry name" value="GGDEF_dom"/>
</dbReference>
<dbReference type="PANTHER" id="PTHR33121:SF70">
    <property type="entry name" value="SIGNALING PROTEIN YKOW"/>
    <property type="match status" value="1"/>
</dbReference>
<dbReference type="NCBIfam" id="TIGR00254">
    <property type="entry name" value="GGDEF"/>
    <property type="match status" value="1"/>
</dbReference>
<sequence>MTAKANAPDCLARSAAVLAKIAQLMTKLEIPAIPRNYALLHEALTGSNTALGREITALGKAPAQDALDAIGVRNGLPEHNSLVLGHSATDLMRTIAALAAEAEGERQKRVNALTQINQMIGRLKADPVMAMSDFASQAGLLLSAVESMVGSETAHCQRLDTLVARLENVAAGAAAAETALLHDPITGLANRAALMNRLAAAYDAEENAGGALLLMRVDRLKSLSDSHSAGASEDALKQIATIFRKSIKKLDYVARVGGDGFAFLFDKVDRDSVVSIAERIRQRLELEVFRISGRDYLPGTLSLTVGAALTEDAQNSGELYRLAMLALEAANDSGTCVYSVELTERAGRAYRRDVA</sequence>
<dbReference type="EMBL" id="OBQD01000006">
    <property type="protein sequence ID" value="SOC39736.1"/>
    <property type="molecule type" value="Genomic_DNA"/>
</dbReference>
<dbReference type="Pfam" id="PF00990">
    <property type="entry name" value="GGDEF"/>
    <property type="match status" value="1"/>
</dbReference>
<dbReference type="SUPFAM" id="SSF55073">
    <property type="entry name" value="Nucleotide cyclase"/>
    <property type="match status" value="1"/>
</dbReference>